<accession>A0ABV2R9Z1</accession>
<sequence length="123" mass="13397">MKKAALFLAVAASLWATSASAMTVQEFLTAANRIPRNPTALLRSDTRRLMNEMKTAFKTVGDEQKTAQAAGRRPATCVPEGARISLSPDMIMARFNAIPPARRNISVTQAVREWMAAEHPCPA</sequence>
<comment type="caution">
    <text evidence="2">The sequence shown here is derived from an EMBL/GenBank/DDBJ whole genome shotgun (WGS) entry which is preliminary data.</text>
</comment>
<protein>
    <recommendedName>
        <fullName evidence="4">Rap1a immunity protein domain-containing protein</fullName>
    </recommendedName>
</protein>
<feature type="signal peptide" evidence="1">
    <location>
        <begin position="1"/>
        <end position="21"/>
    </location>
</feature>
<reference evidence="2 3" key="1">
    <citation type="submission" date="2024-06" db="EMBL/GenBank/DDBJ databases">
        <title>Sorghum-associated microbial communities from plants grown in Nebraska, USA.</title>
        <authorList>
            <person name="Schachtman D."/>
        </authorList>
    </citation>
    <scope>NUCLEOTIDE SEQUENCE [LARGE SCALE GENOMIC DNA]</scope>
    <source>
        <strain evidence="2 3">2814</strain>
    </source>
</reference>
<evidence type="ECO:0000313" key="3">
    <source>
        <dbReference type="Proteomes" id="UP001549313"/>
    </source>
</evidence>
<evidence type="ECO:0000256" key="1">
    <source>
        <dbReference type="SAM" id="SignalP"/>
    </source>
</evidence>
<keyword evidence="3" id="KW-1185">Reference proteome</keyword>
<proteinExistence type="predicted"/>
<feature type="chain" id="PRO_5047418787" description="Rap1a immunity protein domain-containing protein" evidence="1">
    <location>
        <begin position="22"/>
        <end position="123"/>
    </location>
</feature>
<dbReference type="RefSeq" id="WP_354088324.1">
    <property type="nucleotide sequence ID" value="NZ_JBEPTF010000001.1"/>
</dbReference>
<name>A0ABV2R9Z1_9CAUL</name>
<dbReference type="EMBL" id="JBEPTF010000001">
    <property type="protein sequence ID" value="MET4683401.1"/>
    <property type="molecule type" value="Genomic_DNA"/>
</dbReference>
<dbReference type="Proteomes" id="UP001549313">
    <property type="component" value="Unassembled WGS sequence"/>
</dbReference>
<gene>
    <name evidence="2" type="ORF">ABIE19_001310</name>
</gene>
<evidence type="ECO:0008006" key="4">
    <source>
        <dbReference type="Google" id="ProtNLM"/>
    </source>
</evidence>
<evidence type="ECO:0000313" key="2">
    <source>
        <dbReference type="EMBL" id="MET4683401.1"/>
    </source>
</evidence>
<organism evidence="2 3">
    <name type="scientific">Brevundimonas faecalis</name>
    <dbReference type="NCBI Taxonomy" id="947378"/>
    <lineage>
        <taxon>Bacteria</taxon>
        <taxon>Pseudomonadati</taxon>
        <taxon>Pseudomonadota</taxon>
        <taxon>Alphaproteobacteria</taxon>
        <taxon>Caulobacterales</taxon>
        <taxon>Caulobacteraceae</taxon>
        <taxon>Brevundimonas</taxon>
    </lineage>
</organism>
<keyword evidence="1" id="KW-0732">Signal</keyword>